<dbReference type="Gene3D" id="3.20.20.80">
    <property type="entry name" value="Glycosidases"/>
    <property type="match status" value="1"/>
</dbReference>
<dbReference type="InterPro" id="IPR051822">
    <property type="entry name" value="Glycosyl_Hydrolase_84"/>
</dbReference>
<reference evidence="6" key="1">
    <citation type="submission" date="2015-03" db="EMBL/GenBank/DDBJ databases">
        <authorList>
            <person name="Urmite Genomes"/>
        </authorList>
    </citation>
    <scope>NUCLEOTIDE SEQUENCE [LARGE SCALE GENOMIC DNA]</scope>
    <source>
        <strain evidence="6">FF10</strain>
    </source>
</reference>
<accession>A0A0E3WFK2</accession>
<name>A0A0E3WFK2_9STRE</name>
<keyword evidence="6" id="KW-1185">Reference proteome</keyword>
<evidence type="ECO:0000256" key="1">
    <source>
        <dbReference type="ARBA" id="ARBA00022801"/>
    </source>
</evidence>
<organism evidence="5 6">
    <name type="scientific">Streptococcus varani</name>
    <dbReference type="NCBI Taxonomy" id="1608583"/>
    <lineage>
        <taxon>Bacteria</taxon>
        <taxon>Bacillati</taxon>
        <taxon>Bacillota</taxon>
        <taxon>Bacilli</taxon>
        <taxon>Lactobacillales</taxon>
        <taxon>Streptococcaceae</taxon>
        <taxon>Streptococcus</taxon>
    </lineage>
</organism>
<dbReference type="PANTHER" id="PTHR13170:SF16">
    <property type="entry name" value="PROTEIN O-GLCNACASE"/>
    <property type="match status" value="1"/>
</dbReference>
<dbReference type="Proteomes" id="UP000198604">
    <property type="component" value="Unassembled WGS sequence"/>
</dbReference>
<dbReference type="RefSeq" id="WP_093651196.1">
    <property type="nucleotide sequence ID" value="NZ_CTEN01000004.1"/>
</dbReference>
<dbReference type="InterPro" id="IPR011496">
    <property type="entry name" value="O-GlcNAcase_cat"/>
</dbReference>
<dbReference type="OrthoDB" id="9760892at2"/>
<gene>
    <name evidence="5" type="ORF">BN1356_02009</name>
</gene>
<feature type="domain" description="GH84" evidence="4">
    <location>
        <begin position="130"/>
        <end position="408"/>
    </location>
</feature>
<evidence type="ECO:0000313" key="6">
    <source>
        <dbReference type="Proteomes" id="UP000198604"/>
    </source>
</evidence>
<dbReference type="PANTHER" id="PTHR13170">
    <property type="entry name" value="O-GLCNACASE"/>
    <property type="match status" value="1"/>
</dbReference>
<comment type="similarity">
    <text evidence="3">Belongs to the glycosyl hydrolase 84 family.</text>
</comment>
<evidence type="ECO:0000256" key="3">
    <source>
        <dbReference type="PROSITE-ProRule" id="PRU01353"/>
    </source>
</evidence>
<dbReference type="PROSITE" id="PS52009">
    <property type="entry name" value="GH84"/>
    <property type="match status" value="1"/>
</dbReference>
<dbReference type="GO" id="GO:0015929">
    <property type="term" value="F:hexosaminidase activity"/>
    <property type="evidence" value="ECO:0007669"/>
    <property type="project" value="UniProtKB-ARBA"/>
</dbReference>
<dbReference type="GO" id="GO:1901135">
    <property type="term" value="P:carbohydrate derivative metabolic process"/>
    <property type="evidence" value="ECO:0007669"/>
    <property type="project" value="UniProtKB-ARBA"/>
</dbReference>
<proteinExistence type="inferred from homology"/>
<sequence length="564" mass="66108">MDIYQALRDYQEVITRGDYLVLKAPVRTRFVGRFFRFENQEAMKANLAKAPQFQWSEEEDVSLIIKHHFNRKLGQDAFTLEVTSQGEIIIESQNLRGFGYAQEALEKIMTVQRDRLYLPIVSVKHCPSFEMRGIIEGFYGKPWTREERMDCLHFIADKGMNTYMYAPKDDDYQRRNWRELYPEDWMDYFKELAQVSRERHLDFWYMISPGLDFDYTKEEDYELLYRKLQQLLDLGICHFGLLLDDIDYHIMGAVERRFGKTAYAQAHLATAIYDFLGQQHANPELVVCPTEYDNHHDSLYLAELSEAIPKEVAFFWTGPSTLASQIAQSDIETMAAIYKRPMIIWDNIPVNDYQKDPERLFLTPFANRSPFLSQPDYQVKGIVSNPMISWELSKLTLTDMSRYLWDAKRYQPSMSWKETLKDYAGSEEMAELLGRFAWYNGNRHLHRDIPFEVEEALVNKDTEKLSTWMADLAELIDCLQGFDNPRFQEAMAPWFERAKADQALWQAILDGNPKAVELYQNLQEGQPRIGTNIPSHYYRLHCSQEVTDLSGFGQVSEARAEDYA</sequence>
<evidence type="ECO:0000256" key="2">
    <source>
        <dbReference type="ARBA" id="ARBA00023295"/>
    </source>
</evidence>
<protein>
    <submittedName>
        <fullName evidence="5">Beta-N-acetylglucosaminidase</fullName>
    </submittedName>
</protein>
<feature type="active site" description="Proton donor" evidence="3">
    <location>
        <position position="245"/>
    </location>
</feature>
<keyword evidence="2 3" id="KW-0326">Glycosidase</keyword>
<dbReference type="EMBL" id="CTEN01000004">
    <property type="protein sequence ID" value="CQR25667.1"/>
    <property type="molecule type" value="Genomic_DNA"/>
</dbReference>
<dbReference type="InterPro" id="IPR017853">
    <property type="entry name" value="GH"/>
</dbReference>
<dbReference type="AlphaFoldDB" id="A0A0E3WFK2"/>
<dbReference type="SUPFAM" id="SSF51445">
    <property type="entry name" value="(Trans)glycosidases"/>
    <property type="match status" value="1"/>
</dbReference>
<evidence type="ECO:0000259" key="4">
    <source>
        <dbReference type="PROSITE" id="PS52009"/>
    </source>
</evidence>
<keyword evidence="1 3" id="KW-0378">Hydrolase</keyword>
<dbReference type="Pfam" id="PF07555">
    <property type="entry name" value="NAGidase"/>
    <property type="match status" value="1"/>
</dbReference>
<evidence type="ECO:0000313" key="5">
    <source>
        <dbReference type="EMBL" id="CQR25667.1"/>
    </source>
</evidence>
<dbReference type="STRING" id="1608583.BN1356_02009"/>